<feature type="region of interest" description="Disordered" evidence="1">
    <location>
        <begin position="1"/>
        <end position="43"/>
    </location>
</feature>
<sequence>MSGGLLPGSCSTARPTGGDNESQFCAPPCPIPPSPPHLIPPTLIPLIPPYRTFASGARKTLFSTPKHFPKSQKRESPPPPFSKSEEEDQFCVQGGANRRASSGPAVAGSRQDPTASQHLPPRSFPPWAQHGMVHIPVAWRGGLKPPLRTSKMPYFTREKQ</sequence>
<gene>
    <name evidence="2" type="ORF">E2C01_063902</name>
</gene>
<organism evidence="2 3">
    <name type="scientific">Portunus trituberculatus</name>
    <name type="common">Swimming crab</name>
    <name type="synonym">Neptunus trituberculatus</name>
    <dbReference type="NCBI Taxonomy" id="210409"/>
    <lineage>
        <taxon>Eukaryota</taxon>
        <taxon>Metazoa</taxon>
        <taxon>Ecdysozoa</taxon>
        <taxon>Arthropoda</taxon>
        <taxon>Crustacea</taxon>
        <taxon>Multicrustacea</taxon>
        <taxon>Malacostraca</taxon>
        <taxon>Eumalacostraca</taxon>
        <taxon>Eucarida</taxon>
        <taxon>Decapoda</taxon>
        <taxon>Pleocyemata</taxon>
        <taxon>Brachyura</taxon>
        <taxon>Eubrachyura</taxon>
        <taxon>Portunoidea</taxon>
        <taxon>Portunidae</taxon>
        <taxon>Portuninae</taxon>
        <taxon>Portunus</taxon>
    </lineage>
</organism>
<dbReference type="Proteomes" id="UP000324222">
    <property type="component" value="Unassembled WGS sequence"/>
</dbReference>
<dbReference type="AlphaFoldDB" id="A0A5B7HEX7"/>
<feature type="region of interest" description="Disordered" evidence="1">
    <location>
        <begin position="61"/>
        <end position="127"/>
    </location>
</feature>
<reference evidence="2 3" key="1">
    <citation type="submission" date="2019-05" db="EMBL/GenBank/DDBJ databases">
        <title>Another draft genome of Portunus trituberculatus and its Hox gene families provides insights of decapod evolution.</title>
        <authorList>
            <person name="Jeong J.-H."/>
            <person name="Song I."/>
            <person name="Kim S."/>
            <person name="Choi T."/>
            <person name="Kim D."/>
            <person name="Ryu S."/>
            <person name="Kim W."/>
        </authorList>
    </citation>
    <scope>NUCLEOTIDE SEQUENCE [LARGE SCALE GENOMIC DNA]</scope>
    <source>
        <tissue evidence="2">Muscle</tissue>
    </source>
</reference>
<comment type="caution">
    <text evidence="2">The sequence shown here is derived from an EMBL/GenBank/DDBJ whole genome shotgun (WGS) entry which is preliminary data.</text>
</comment>
<proteinExistence type="predicted"/>
<evidence type="ECO:0000313" key="3">
    <source>
        <dbReference type="Proteomes" id="UP000324222"/>
    </source>
</evidence>
<feature type="compositionally biased region" description="Pro residues" evidence="1">
    <location>
        <begin position="27"/>
        <end position="43"/>
    </location>
</feature>
<keyword evidence="3" id="KW-1185">Reference proteome</keyword>
<evidence type="ECO:0000313" key="2">
    <source>
        <dbReference type="EMBL" id="MPC69672.1"/>
    </source>
</evidence>
<protein>
    <submittedName>
        <fullName evidence="2">Uncharacterized protein</fullName>
    </submittedName>
</protein>
<dbReference type="EMBL" id="VSRR010029808">
    <property type="protein sequence ID" value="MPC69672.1"/>
    <property type="molecule type" value="Genomic_DNA"/>
</dbReference>
<evidence type="ECO:0000256" key="1">
    <source>
        <dbReference type="SAM" id="MobiDB-lite"/>
    </source>
</evidence>
<feature type="compositionally biased region" description="Polar residues" evidence="1">
    <location>
        <begin position="9"/>
        <end position="23"/>
    </location>
</feature>
<feature type="region of interest" description="Disordered" evidence="1">
    <location>
        <begin position="139"/>
        <end position="160"/>
    </location>
</feature>
<accession>A0A5B7HEX7</accession>
<name>A0A5B7HEX7_PORTR</name>